<evidence type="ECO:0000313" key="2">
    <source>
        <dbReference type="Proteomes" id="UP001437256"/>
    </source>
</evidence>
<dbReference type="SUPFAM" id="SSF81383">
    <property type="entry name" value="F-box domain"/>
    <property type="match status" value="1"/>
</dbReference>
<evidence type="ECO:0000313" key="1">
    <source>
        <dbReference type="EMBL" id="KAL0066429.1"/>
    </source>
</evidence>
<protein>
    <recommendedName>
        <fullName evidence="3">F-box domain-containing protein</fullName>
    </recommendedName>
</protein>
<name>A0ABR3A069_9AGAR</name>
<reference evidence="1 2" key="1">
    <citation type="submission" date="2024-05" db="EMBL/GenBank/DDBJ databases">
        <title>A draft genome resource for the thread blight pathogen Marasmius tenuissimus strain MS-2.</title>
        <authorList>
            <person name="Yulfo-Soto G.E."/>
            <person name="Baruah I.K."/>
            <person name="Amoako-Attah I."/>
            <person name="Bukari Y."/>
            <person name="Meinhardt L.W."/>
            <person name="Bailey B.A."/>
            <person name="Cohen S.P."/>
        </authorList>
    </citation>
    <scope>NUCLEOTIDE SEQUENCE [LARGE SCALE GENOMIC DNA]</scope>
    <source>
        <strain evidence="1 2">MS-2</strain>
    </source>
</reference>
<keyword evidence="2" id="KW-1185">Reference proteome</keyword>
<dbReference type="InterPro" id="IPR036047">
    <property type="entry name" value="F-box-like_dom_sf"/>
</dbReference>
<accession>A0ABR3A069</accession>
<organism evidence="1 2">
    <name type="scientific">Marasmius tenuissimus</name>
    <dbReference type="NCBI Taxonomy" id="585030"/>
    <lineage>
        <taxon>Eukaryota</taxon>
        <taxon>Fungi</taxon>
        <taxon>Dikarya</taxon>
        <taxon>Basidiomycota</taxon>
        <taxon>Agaricomycotina</taxon>
        <taxon>Agaricomycetes</taxon>
        <taxon>Agaricomycetidae</taxon>
        <taxon>Agaricales</taxon>
        <taxon>Marasmiineae</taxon>
        <taxon>Marasmiaceae</taxon>
        <taxon>Marasmius</taxon>
    </lineage>
</organism>
<comment type="caution">
    <text evidence="1">The sequence shown here is derived from an EMBL/GenBank/DDBJ whole genome shotgun (WGS) entry which is preliminary data.</text>
</comment>
<dbReference type="Gene3D" id="1.20.1280.50">
    <property type="match status" value="1"/>
</dbReference>
<evidence type="ECO:0008006" key="3">
    <source>
        <dbReference type="Google" id="ProtNLM"/>
    </source>
</evidence>
<dbReference type="Proteomes" id="UP001437256">
    <property type="component" value="Unassembled WGS sequence"/>
</dbReference>
<proteinExistence type="predicted"/>
<sequence>MANDISAILKSIVNDLMGIVMEHGSVRDELKHLNSTNLPLTIAQRVLLRQMNHRRQALIEHYESQSLGRIGFTGELLKEAIDLLESWKEDYNTPLSLVREIPVELLGYIFELVISEALRKNETHMHHGGFPTLSSLLYLSQVCSRWRSICHCTPKLWTVLPQCFNKPIATPDLDAELAFLCHYSPDYESNPDGRLVRMDFRPPVESSFDQILPLIERLHAPQLSRLELRLKHTVPDIRLYGGQLRELELCLVSPSNHSEPGDTTLPSRNIFAVLRHCTRLVSLKLQIDFRGRIDGHDGHLVLDELELFQVDFGYEFDGDDIMEVFSILTLPKLKELYTWFPDDFTWNAQVMRSFKDRSDFSLRRLALGNCGDDVSPDDLWEFIGSMDTLEELSVGRYVHGLELLPYLLPRTGTQYCPLPILRVLEVLIWTFGDGPTPETDGLVERLVKSRWWTDPAQRSYHRWARVHIAKDGIMESAYPEVDMDMISPEAEQRMAVIASEGLSLDFDGRYNTIWLV</sequence>
<dbReference type="EMBL" id="JBBXMP010000035">
    <property type="protein sequence ID" value="KAL0066429.1"/>
    <property type="molecule type" value="Genomic_DNA"/>
</dbReference>
<gene>
    <name evidence="1" type="ORF">AAF712_006471</name>
</gene>